<dbReference type="GO" id="GO:0003676">
    <property type="term" value="F:nucleic acid binding"/>
    <property type="evidence" value="ECO:0007669"/>
    <property type="project" value="InterPro"/>
</dbReference>
<comment type="caution">
    <text evidence="2">The sequence shown here is derived from an EMBL/GenBank/DDBJ whole genome shotgun (WGS) entry which is preliminary data.</text>
</comment>
<feature type="non-terminal residue" evidence="2">
    <location>
        <position position="190"/>
    </location>
</feature>
<dbReference type="GO" id="GO:0015074">
    <property type="term" value="P:DNA integration"/>
    <property type="evidence" value="ECO:0007669"/>
    <property type="project" value="InterPro"/>
</dbReference>
<dbReference type="InterPro" id="IPR012337">
    <property type="entry name" value="RNaseH-like_sf"/>
</dbReference>
<dbReference type="PROSITE" id="PS50994">
    <property type="entry name" value="INTEGRASE"/>
    <property type="match status" value="1"/>
</dbReference>
<keyword evidence="3" id="KW-1185">Reference proteome</keyword>
<evidence type="ECO:0000313" key="2">
    <source>
        <dbReference type="EMBL" id="RWS02776.1"/>
    </source>
</evidence>
<dbReference type="OrthoDB" id="6506807at2759"/>
<proteinExistence type="predicted"/>
<dbReference type="EMBL" id="NCKV01055545">
    <property type="protein sequence ID" value="RWS02776.1"/>
    <property type="molecule type" value="Genomic_DNA"/>
</dbReference>
<dbReference type="Pfam" id="PF00665">
    <property type="entry name" value="rve"/>
    <property type="match status" value="1"/>
</dbReference>
<gene>
    <name evidence="2" type="ORF">B4U80_09194</name>
</gene>
<sequence>TPQLIPVTSPFGTIHLDIAGPLNVDTRSGKKFFVVAIDRLTKYVEIKALKETTASEVVKFLNKRVFLRHGYPELIITDNGVQFVAKEFEKCLRDNNIRHNFASIYHPEANGAAERVIRTIKQMLTAMRGKWDEKLPYVNFAYNTAVHEATGHSPFETVYGRNALVPSDLRLGRKDYSVVCASADPIATIT</sequence>
<name>A0A443QIE8_9ACAR</name>
<dbReference type="STRING" id="299467.A0A443QIE8"/>
<dbReference type="AlphaFoldDB" id="A0A443QIE8"/>
<dbReference type="Gene3D" id="3.30.420.10">
    <property type="entry name" value="Ribonuclease H-like superfamily/Ribonuclease H"/>
    <property type="match status" value="1"/>
</dbReference>
<evidence type="ECO:0000259" key="1">
    <source>
        <dbReference type="PROSITE" id="PS50994"/>
    </source>
</evidence>
<dbReference type="VEuPathDB" id="VectorBase:LDEU014313"/>
<protein>
    <submittedName>
        <fullName evidence="2">Gag-pol fusion protein-like protein</fullName>
    </submittedName>
</protein>
<dbReference type="InterPro" id="IPR001584">
    <property type="entry name" value="Integrase_cat-core"/>
</dbReference>
<organism evidence="2 3">
    <name type="scientific">Leptotrombidium deliense</name>
    <dbReference type="NCBI Taxonomy" id="299467"/>
    <lineage>
        <taxon>Eukaryota</taxon>
        <taxon>Metazoa</taxon>
        <taxon>Ecdysozoa</taxon>
        <taxon>Arthropoda</taxon>
        <taxon>Chelicerata</taxon>
        <taxon>Arachnida</taxon>
        <taxon>Acari</taxon>
        <taxon>Acariformes</taxon>
        <taxon>Trombidiformes</taxon>
        <taxon>Prostigmata</taxon>
        <taxon>Anystina</taxon>
        <taxon>Parasitengona</taxon>
        <taxon>Trombiculoidea</taxon>
        <taxon>Trombiculidae</taxon>
        <taxon>Leptotrombidium</taxon>
    </lineage>
</organism>
<dbReference type="PANTHER" id="PTHR37984">
    <property type="entry name" value="PROTEIN CBG26694"/>
    <property type="match status" value="1"/>
</dbReference>
<dbReference type="InterPro" id="IPR050951">
    <property type="entry name" value="Retrovirus_Pol_polyprotein"/>
</dbReference>
<dbReference type="SUPFAM" id="SSF53098">
    <property type="entry name" value="Ribonuclease H-like"/>
    <property type="match status" value="1"/>
</dbReference>
<feature type="non-terminal residue" evidence="2">
    <location>
        <position position="1"/>
    </location>
</feature>
<dbReference type="Proteomes" id="UP000288716">
    <property type="component" value="Unassembled WGS sequence"/>
</dbReference>
<evidence type="ECO:0000313" key="3">
    <source>
        <dbReference type="Proteomes" id="UP000288716"/>
    </source>
</evidence>
<dbReference type="InterPro" id="IPR036397">
    <property type="entry name" value="RNaseH_sf"/>
</dbReference>
<feature type="domain" description="Integrase catalytic" evidence="1">
    <location>
        <begin position="6"/>
        <end position="162"/>
    </location>
</feature>
<dbReference type="PANTHER" id="PTHR37984:SF5">
    <property type="entry name" value="PROTEIN NYNRIN-LIKE"/>
    <property type="match status" value="1"/>
</dbReference>
<reference evidence="2 3" key="1">
    <citation type="journal article" date="2018" name="Gigascience">
        <title>Genomes of trombidid mites reveal novel predicted allergens and laterally-transferred genes associated with secondary metabolism.</title>
        <authorList>
            <person name="Dong X."/>
            <person name="Chaisiri K."/>
            <person name="Xia D."/>
            <person name="Armstrong S.D."/>
            <person name="Fang Y."/>
            <person name="Donnelly M.J."/>
            <person name="Kadowaki T."/>
            <person name="McGarry J.W."/>
            <person name="Darby A.C."/>
            <person name="Makepeace B.L."/>
        </authorList>
    </citation>
    <scope>NUCLEOTIDE SEQUENCE [LARGE SCALE GENOMIC DNA]</scope>
    <source>
        <strain evidence="2">UoL-UT</strain>
    </source>
</reference>
<accession>A0A443QIE8</accession>